<dbReference type="AlphaFoldDB" id="A0A1B6G8C2"/>
<dbReference type="InterPro" id="IPR036397">
    <property type="entry name" value="RNaseH_sf"/>
</dbReference>
<dbReference type="PANTHER" id="PTHR37984:SF7">
    <property type="entry name" value="INTEGRASE CATALYTIC DOMAIN-CONTAINING PROTEIN"/>
    <property type="match status" value="1"/>
</dbReference>
<evidence type="ECO:0000313" key="2">
    <source>
        <dbReference type="EMBL" id="JAS58708.1"/>
    </source>
</evidence>
<organism evidence="2">
    <name type="scientific">Cuerna arida</name>
    <dbReference type="NCBI Taxonomy" id="1464854"/>
    <lineage>
        <taxon>Eukaryota</taxon>
        <taxon>Metazoa</taxon>
        <taxon>Ecdysozoa</taxon>
        <taxon>Arthropoda</taxon>
        <taxon>Hexapoda</taxon>
        <taxon>Insecta</taxon>
        <taxon>Pterygota</taxon>
        <taxon>Neoptera</taxon>
        <taxon>Paraneoptera</taxon>
        <taxon>Hemiptera</taxon>
        <taxon>Auchenorrhyncha</taxon>
        <taxon>Membracoidea</taxon>
        <taxon>Cicadellidae</taxon>
        <taxon>Cicadellinae</taxon>
        <taxon>Proconiini</taxon>
        <taxon>Cuerna</taxon>
    </lineage>
</organism>
<accession>A0A1B6G8C2</accession>
<dbReference type="SUPFAM" id="SSF53098">
    <property type="entry name" value="Ribonuclease H-like"/>
    <property type="match status" value="1"/>
</dbReference>
<feature type="non-terminal residue" evidence="2">
    <location>
        <position position="146"/>
    </location>
</feature>
<dbReference type="InterPro" id="IPR050951">
    <property type="entry name" value="Retrovirus_Pol_polyprotein"/>
</dbReference>
<dbReference type="EMBL" id="GECZ01011061">
    <property type="protein sequence ID" value="JAS58708.1"/>
    <property type="molecule type" value="Transcribed_RNA"/>
</dbReference>
<feature type="domain" description="Integrase catalytic" evidence="1">
    <location>
        <begin position="34"/>
        <end position="146"/>
    </location>
</feature>
<dbReference type="PROSITE" id="PS50994">
    <property type="entry name" value="INTEGRASE"/>
    <property type="match status" value="1"/>
</dbReference>
<dbReference type="Gene3D" id="3.30.420.10">
    <property type="entry name" value="Ribonuclease H-like superfamily/Ribonuclease H"/>
    <property type="match status" value="1"/>
</dbReference>
<dbReference type="InterPro" id="IPR001584">
    <property type="entry name" value="Integrase_cat-core"/>
</dbReference>
<dbReference type="GO" id="GO:0003676">
    <property type="term" value="F:nucleic acid binding"/>
    <property type="evidence" value="ECO:0007669"/>
    <property type="project" value="InterPro"/>
</dbReference>
<reference evidence="2" key="1">
    <citation type="submission" date="2015-11" db="EMBL/GenBank/DDBJ databases">
        <title>De novo transcriptome assembly of four potential Pierce s Disease insect vectors from Arizona vineyards.</title>
        <authorList>
            <person name="Tassone E.E."/>
        </authorList>
    </citation>
    <scope>NUCLEOTIDE SEQUENCE</scope>
</reference>
<feature type="non-terminal residue" evidence="2">
    <location>
        <position position="1"/>
    </location>
</feature>
<dbReference type="Pfam" id="PF00665">
    <property type="entry name" value="rve"/>
    <property type="match status" value="1"/>
</dbReference>
<gene>
    <name evidence="2" type="ORF">g.10935</name>
</gene>
<proteinExistence type="predicted"/>
<protein>
    <recommendedName>
        <fullName evidence="1">Integrase catalytic domain-containing protein</fullName>
    </recommendedName>
</protein>
<dbReference type="PANTHER" id="PTHR37984">
    <property type="entry name" value="PROTEIN CBG26694"/>
    <property type="match status" value="1"/>
</dbReference>
<sequence>IVETADTLYMTEQCYVCQQFQRSKTNEPLQNHDVPTLPFYKVGADIAEFEGTSYLVVVDYYSRWIEALKLSNKNSNAIVCKLKETFSRYGIPAILVADNMPFNSVEMKNFAKKWNFEIVTSSPHYPKGNGLAEKAVGIFKNMLKKS</sequence>
<dbReference type="GO" id="GO:0015074">
    <property type="term" value="P:DNA integration"/>
    <property type="evidence" value="ECO:0007669"/>
    <property type="project" value="InterPro"/>
</dbReference>
<evidence type="ECO:0000259" key="1">
    <source>
        <dbReference type="PROSITE" id="PS50994"/>
    </source>
</evidence>
<dbReference type="InterPro" id="IPR012337">
    <property type="entry name" value="RNaseH-like_sf"/>
</dbReference>
<name>A0A1B6G8C2_9HEMI</name>